<keyword evidence="2" id="KW-1185">Reference proteome</keyword>
<evidence type="ECO:0000313" key="1">
    <source>
        <dbReference type="EMBL" id="UGV21583.1"/>
    </source>
</evidence>
<reference evidence="1 2" key="1">
    <citation type="journal article" date="2021" name="Quality assurance and safety of crops and foods">
        <title>Isolation and characterization of broad host-range of bacteriophages infecting Cronobacter sakazakii and its biocontrol potential in dairy products.</title>
        <authorList>
            <person name="Li H."/>
            <person name="Yang X.-J."/>
            <person name="Zhu X.-Y."/>
            <person name="Gao L."/>
            <person name="Rao S.-Q."/>
            <person name="Yuan L."/>
            <person name="Yang Z.-Q."/>
        </authorList>
    </citation>
    <scope>NUCLEOTIDE SEQUENCE [LARGE SCALE GENOMIC DNA]</scope>
</reference>
<sequence length="69" mass="7714">MDMKNIVAVFNEQNPNFKMRLGELLQDVAESMCGGVMCAGIPCSDCPFERQNDPEDTVVVMQSLLEEMN</sequence>
<dbReference type="EMBL" id="MW882933">
    <property type="protein sequence ID" value="UGV21583.1"/>
    <property type="molecule type" value="Genomic_DNA"/>
</dbReference>
<accession>A0AA47NE77</accession>
<evidence type="ECO:0000313" key="2">
    <source>
        <dbReference type="Proteomes" id="UP001177185"/>
    </source>
</evidence>
<dbReference type="Proteomes" id="UP001177185">
    <property type="component" value="Segment"/>
</dbReference>
<name>A0AA47NE77_9CAUD</name>
<proteinExistence type="predicted"/>
<protein>
    <submittedName>
        <fullName evidence="1">Uncharacterized protein</fullName>
    </submittedName>
</protein>
<organism evidence="1 2">
    <name type="scientific">Cronobacter phage EspYZU05</name>
    <dbReference type="NCBI Taxonomy" id="2836139"/>
    <lineage>
        <taxon>Viruses</taxon>
        <taxon>Duplodnaviria</taxon>
        <taxon>Heunggongvirae</taxon>
        <taxon>Uroviricota</taxon>
        <taxon>Caudoviricetes</taxon>
        <taxon>Autographivirales</taxon>
        <taxon>Autonotataviridae</taxon>
        <taxon>Melnykvirinae</taxon>
        <taxon>Cronosvirus</taxon>
        <taxon>Cronosvirus EspYZU05</taxon>
    </lineage>
</organism>